<sequence>SVLPIEDLSTYTYVAFCPEERQCNLIVFAMIPGSFRCKKLFNDSLPCWPIKSNANVIVYMHSSNAFLIEGISPMHVVVSMTTVQYGIVTLCTIIPSNVFGITYSFMLPDGFSFHYLLIVTQKPFGDLLGHVI</sequence>
<comment type="caution">
    <text evidence="1">The sequence shown here is derived from an EMBL/GenBank/DDBJ whole genome shotgun (WGS) entry which is preliminary data.</text>
</comment>
<protein>
    <submittedName>
        <fullName evidence="1">Uncharacterized protein</fullName>
    </submittedName>
</protein>
<evidence type="ECO:0000313" key="1">
    <source>
        <dbReference type="EMBL" id="KAK0057141.1"/>
    </source>
</evidence>
<keyword evidence="2" id="KW-1185">Reference proteome</keyword>
<organism evidence="1 2">
    <name type="scientific">Biomphalaria pfeifferi</name>
    <name type="common">Bloodfluke planorb</name>
    <name type="synonym">Freshwater snail</name>
    <dbReference type="NCBI Taxonomy" id="112525"/>
    <lineage>
        <taxon>Eukaryota</taxon>
        <taxon>Metazoa</taxon>
        <taxon>Spiralia</taxon>
        <taxon>Lophotrochozoa</taxon>
        <taxon>Mollusca</taxon>
        <taxon>Gastropoda</taxon>
        <taxon>Heterobranchia</taxon>
        <taxon>Euthyneura</taxon>
        <taxon>Panpulmonata</taxon>
        <taxon>Hygrophila</taxon>
        <taxon>Lymnaeoidea</taxon>
        <taxon>Planorbidae</taxon>
        <taxon>Biomphalaria</taxon>
    </lineage>
</organism>
<dbReference type="EMBL" id="JASAOG010000057">
    <property type="protein sequence ID" value="KAK0057141.1"/>
    <property type="molecule type" value="Genomic_DNA"/>
</dbReference>
<name>A0AAD8FB98_BIOPF</name>
<proteinExistence type="predicted"/>
<evidence type="ECO:0000313" key="2">
    <source>
        <dbReference type="Proteomes" id="UP001233172"/>
    </source>
</evidence>
<reference evidence="1" key="1">
    <citation type="journal article" date="2023" name="PLoS Negl. Trop. Dis.">
        <title>A genome sequence for Biomphalaria pfeifferi, the major vector snail for the human-infecting parasite Schistosoma mansoni.</title>
        <authorList>
            <person name="Bu L."/>
            <person name="Lu L."/>
            <person name="Laidemitt M.R."/>
            <person name="Zhang S.M."/>
            <person name="Mutuku M."/>
            <person name="Mkoji G."/>
            <person name="Steinauer M."/>
            <person name="Loker E.S."/>
        </authorList>
    </citation>
    <scope>NUCLEOTIDE SEQUENCE</scope>
    <source>
        <strain evidence="1">KasaAsao</strain>
    </source>
</reference>
<feature type="non-terminal residue" evidence="1">
    <location>
        <position position="132"/>
    </location>
</feature>
<dbReference type="AlphaFoldDB" id="A0AAD8FB98"/>
<reference evidence="1" key="2">
    <citation type="submission" date="2023-04" db="EMBL/GenBank/DDBJ databases">
        <authorList>
            <person name="Bu L."/>
            <person name="Lu L."/>
            <person name="Laidemitt M.R."/>
            <person name="Zhang S.M."/>
            <person name="Mutuku M."/>
            <person name="Mkoji G."/>
            <person name="Steinauer M."/>
            <person name="Loker E.S."/>
        </authorList>
    </citation>
    <scope>NUCLEOTIDE SEQUENCE</scope>
    <source>
        <strain evidence="1">KasaAsao</strain>
        <tissue evidence="1">Whole Snail</tissue>
    </source>
</reference>
<gene>
    <name evidence="1" type="ORF">Bpfe_013505</name>
</gene>
<feature type="non-terminal residue" evidence="1">
    <location>
        <position position="1"/>
    </location>
</feature>
<dbReference type="Proteomes" id="UP001233172">
    <property type="component" value="Unassembled WGS sequence"/>
</dbReference>
<accession>A0AAD8FB98</accession>